<reference evidence="2" key="1">
    <citation type="submission" date="2017-08" db="EMBL/GenBank/DDBJ databases">
        <title>A dynamic microbial community with high functional redundancy inhabits the cold, oxic subseafloor aquifer.</title>
        <authorList>
            <person name="Tully B.J."/>
            <person name="Wheat C.G."/>
            <person name="Glazer B.T."/>
            <person name="Huber J.A."/>
        </authorList>
    </citation>
    <scope>NUCLEOTIDE SEQUENCE [LARGE SCALE GENOMIC DNA]</scope>
</reference>
<gene>
    <name evidence="1" type="ORF">COB67_00420</name>
</gene>
<evidence type="ECO:0000313" key="1">
    <source>
        <dbReference type="EMBL" id="PCI30953.1"/>
    </source>
</evidence>
<proteinExistence type="predicted"/>
<dbReference type="EMBL" id="NVSR01000001">
    <property type="protein sequence ID" value="PCI30953.1"/>
    <property type="molecule type" value="Genomic_DNA"/>
</dbReference>
<protein>
    <submittedName>
        <fullName evidence="1">Uncharacterized protein</fullName>
    </submittedName>
</protein>
<accession>A0A2A4TBQ2</accession>
<organism evidence="1 2">
    <name type="scientific">SAR324 cluster bacterium</name>
    <dbReference type="NCBI Taxonomy" id="2024889"/>
    <lineage>
        <taxon>Bacteria</taxon>
        <taxon>Deltaproteobacteria</taxon>
        <taxon>SAR324 cluster</taxon>
    </lineage>
</organism>
<dbReference type="Proteomes" id="UP000218113">
    <property type="component" value="Unassembled WGS sequence"/>
</dbReference>
<evidence type="ECO:0000313" key="2">
    <source>
        <dbReference type="Proteomes" id="UP000218113"/>
    </source>
</evidence>
<dbReference type="AlphaFoldDB" id="A0A2A4TBQ2"/>
<comment type="caution">
    <text evidence="1">The sequence shown here is derived from an EMBL/GenBank/DDBJ whole genome shotgun (WGS) entry which is preliminary data.</text>
</comment>
<name>A0A2A4TBQ2_9DELT</name>
<sequence length="222" mass="26172">MSPQAVTKIELKACLLEKDNGIFFDREKLQILLEKKGSWNMTQRLINYAAIKLLNIYWSDRTLTQHFYKESIKEIFFLMFMSYNAHCKVHSRFQFDDFEKIIMQLDKLIYLDNYDTGINLKQNLYEPQELVLSRKDNLESSLLKLTNIFDDFIFYQAHGGGISSFVVRIAMLDRWVRMRTQPMVKLTNTFIALAQSFRVLGGRSSEIEEKWVEAAQLSKLIK</sequence>